<reference evidence="3 4" key="1">
    <citation type="submission" date="2019-10" db="EMBL/GenBank/DDBJ databases">
        <title>Gracilibacillus salitolerans sp. nov., a moderate halophile isolated from a saline soil in northwest China.</title>
        <authorList>
            <person name="Gan L."/>
        </authorList>
    </citation>
    <scope>NUCLEOTIDE SEQUENCE [LARGE SCALE GENOMIC DNA]</scope>
    <source>
        <strain evidence="3 4">TP2-8</strain>
    </source>
</reference>
<dbReference type="EMBL" id="WJEE01000002">
    <property type="protein sequence ID" value="MRI65109.1"/>
    <property type="molecule type" value="Genomic_DNA"/>
</dbReference>
<evidence type="ECO:0000256" key="1">
    <source>
        <dbReference type="ARBA" id="ARBA00023125"/>
    </source>
</evidence>
<evidence type="ECO:0000313" key="3">
    <source>
        <dbReference type="EMBL" id="MRI65109.1"/>
    </source>
</evidence>
<evidence type="ECO:0000313" key="4">
    <source>
        <dbReference type="Proteomes" id="UP000435187"/>
    </source>
</evidence>
<dbReference type="SMART" id="SM00530">
    <property type="entry name" value="HTH_XRE"/>
    <property type="match status" value="1"/>
</dbReference>
<dbReference type="InterPro" id="IPR010982">
    <property type="entry name" value="Lambda_DNA-bd_dom_sf"/>
</dbReference>
<feature type="domain" description="HTH cro/C1-type" evidence="2">
    <location>
        <begin position="22"/>
        <end position="76"/>
    </location>
</feature>
<protein>
    <submittedName>
        <fullName evidence="3">Helix-turn-helix domain-containing protein</fullName>
    </submittedName>
</protein>
<dbReference type="GO" id="GO:0003677">
    <property type="term" value="F:DNA binding"/>
    <property type="evidence" value="ECO:0007669"/>
    <property type="project" value="UniProtKB-KW"/>
</dbReference>
<dbReference type="InterPro" id="IPR001387">
    <property type="entry name" value="Cro/C1-type_HTH"/>
</dbReference>
<dbReference type="PROSITE" id="PS50943">
    <property type="entry name" value="HTH_CROC1"/>
    <property type="match status" value="1"/>
</dbReference>
<dbReference type="SUPFAM" id="SSF47413">
    <property type="entry name" value="lambda repressor-like DNA-binding domains"/>
    <property type="match status" value="1"/>
</dbReference>
<dbReference type="AlphaFoldDB" id="A0A6N7QYW9"/>
<name>A0A6N7QYW9_9BACI</name>
<dbReference type="CDD" id="cd00093">
    <property type="entry name" value="HTH_XRE"/>
    <property type="match status" value="1"/>
</dbReference>
<keyword evidence="4" id="KW-1185">Reference proteome</keyword>
<evidence type="ECO:0000259" key="2">
    <source>
        <dbReference type="PROSITE" id="PS50943"/>
    </source>
</evidence>
<gene>
    <name evidence="3" type="ORF">GH885_01950</name>
</gene>
<proteinExistence type="predicted"/>
<sequence>MRYNGLVKGRVYMDKIKLSERLKQLRNSKGLFQKEVADKLGIKQNTLSGYENGTRSPDNELLKDIADFYNVTLDYLLGRSDDPTLTEKENKDFLEIKKLIDKMEREGKHNELEQLKSYTKWLAHDLEED</sequence>
<dbReference type="PANTHER" id="PTHR46558">
    <property type="entry name" value="TRACRIPTIONAL REGULATORY PROTEIN-RELATED-RELATED"/>
    <property type="match status" value="1"/>
</dbReference>
<comment type="caution">
    <text evidence="3">The sequence shown here is derived from an EMBL/GenBank/DDBJ whole genome shotgun (WGS) entry which is preliminary data.</text>
</comment>
<organism evidence="3 4">
    <name type="scientific">Gracilibacillus thailandensis</name>
    <dbReference type="NCBI Taxonomy" id="563735"/>
    <lineage>
        <taxon>Bacteria</taxon>
        <taxon>Bacillati</taxon>
        <taxon>Bacillota</taxon>
        <taxon>Bacilli</taxon>
        <taxon>Bacillales</taxon>
        <taxon>Bacillaceae</taxon>
        <taxon>Gracilibacillus</taxon>
    </lineage>
</organism>
<keyword evidence="1" id="KW-0238">DNA-binding</keyword>
<dbReference type="Pfam" id="PF01381">
    <property type="entry name" value="HTH_3"/>
    <property type="match status" value="1"/>
</dbReference>
<dbReference type="PANTHER" id="PTHR46558:SF11">
    <property type="entry name" value="HTH-TYPE TRANSCRIPTIONAL REGULATOR XRE"/>
    <property type="match status" value="1"/>
</dbReference>
<dbReference type="Gene3D" id="1.10.260.40">
    <property type="entry name" value="lambda repressor-like DNA-binding domains"/>
    <property type="match status" value="1"/>
</dbReference>
<accession>A0A6N7QYW9</accession>
<dbReference type="Proteomes" id="UP000435187">
    <property type="component" value="Unassembled WGS sequence"/>
</dbReference>